<dbReference type="Proteomes" id="UP000053784">
    <property type="component" value="Unassembled WGS sequence"/>
</dbReference>
<evidence type="ECO:0000256" key="10">
    <source>
        <dbReference type="HAMAP-Rule" id="MF_00240"/>
    </source>
</evidence>
<evidence type="ECO:0000256" key="7">
    <source>
        <dbReference type="ARBA" id="ARBA00022764"/>
    </source>
</evidence>
<dbReference type="NCBIfam" id="TIGR00547">
    <property type="entry name" value="lolA"/>
    <property type="match status" value="1"/>
</dbReference>
<dbReference type="InterPro" id="IPR004564">
    <property type="entry name" value="OM_lipoprot_carrier_LolA-like"/>
</dbReference>
<keyword evidence="11" id="KW-0436">Ligase</keyword>
<accession>A0A084CMB5</accession>
<evidence type="ECO:0000256" key="4">
    <source>
        <dbReference type="ARBA" id="ARBA00014035"/>
    </source>
</evidence>
<evidence type="ECO:0000313" key="12">
    <source>
        <dbReference type="Proteomes" id="UP000053784"/>
    </source>
</evidence>
<reference evidence="11 12" key="1">
    <citation type="submission" date="2014-03" db="EMBL/GenBank/DDBJ databases">
        <title>Selection and divergence in the genomes of co-occurring obligate luminous symbionts with specific hosts.</title>
        <authorList>
            <person name="Hendry T.A."/>
            <person name="de Wet J.R."/>
            <person name="Dunlap P.V."/>
        </authorList>
    </citation>
    <scope>NUCLEOTIDE SEQUENCE [LARGE SCALE GENOMIC DNA]</scope>
    <source>
        <strain evidence="11 12">Ppalp.1</strain>
    </source>
</reference>
<sequence length="206" mass="23550">MKILFVFLFIGFFVFATPKNDLSTRLLLIDGFSVDFFQRVISPDGDIVMKGEGTLEVASPNLFRWNSLLPDENTLLFDGKNLWYYSPALSQVSILGKEQIEERTLFSFFTGDLIRTLGNYDVINVGDHFTLIPNKTNLDQSHFEVCIDEGGVMKNFNIIEEDGQKILFNLENFNLNKPNSDRFTFVIPKGVEVDDQRNSTEELTKV</sequence>
<evidence type="ECO:0000256" key="1">
    <source>
        <dbReference type="ARBA" id="ARBA00004418"/>
    </source>
</evidence>
<protein>
    <recommendedName>
        <fullName evidence="4 10">Outer-membrane lipoprotein carrier protein</fullName>
    </recommendedName>
</protein>
<evidence type="ECO:0000313" key="11">
    <source>
        <dbReference type="EMBL" id="KEY90944.1"/>
    </source>
</evidence>
<evidence type="ECO:0000256" key="9">
    <source>
        <dbReference type="ARBA" id="ARBA00023186"/>
    </source>
</evidence>
<dbReference type="RefSeq" id="WP_034415011.1">
    <property type="nucleotide sequence ID" value="NZ_JGVK01000031.1"/>
</dbReference>
<comment type="subunit">
    <text evidence="3 10">Monomer.</text>
</comment>
<evidence type="ECO:0000256" key="8">
    <source>
        <dbReference type="ARBA" id="ARBA00022927"/>
    </source>
</evidence>
<keyword evidence="9 10" id="KW-0143">Chaperone</keyword>
<keyword evidence="7 10" id="KW-0574">Periplasm</keyword>
<dbReference type="CDD" id="cd16325">
    <property type="entry name" value="LolA"/>
    <property type="match status" value="1"/>
</dbReference>
<dbReference type="AlphaFoldDB" id="A0A084CMB5"/>
<comment type="similarity">
    <text evidence="2 10">Belongs to the LolA family.</text>
</comment>
<dbReference type="SUPFAM" id="SSF89392">
    <property type="entry name" value="Prokaryotic lipoproteins and lipoprotein localization factors"/>
    <property type="match status" value="1"/>
</dbReference>
<name>A0A084CMB5_9GAMM</name>
<dbReference type="EMBL" id="JGVK01000031">
    <property type="protein sequence ID" value="KEY90944.1"/>
    <property type="molecule type" value="Genomic_DNA"/>
</dbReference>
<comment type="function">
    <text evidence="10">Participates in the translocation of lipoproteins from the inner membrane to the outer membrane. Only forms a complex with a lipoprotein if the residue after the N-terminal Cys is not an aspartate (The Asp acts as a targeting signal to indicate that the lipoprotein should stay in the inner membrane).</text>
</comment>
<dbReference type="PANTHER" id="PTHR35869">
    <property type="entry name" value="OUTER-MEMBRANE LIPOPROTEIN CARRIER PROTEIN"/>
    <property type="match status" value="1"/>
</dbReference>
<dbReference type="OrthoDB" id="9787361at2"/>
<dbReference type="HAMAP" id="MF_00240">
    <property type="entry name" value="LolA"/>
    <property type="match status" value="1"/>
</dbReference>
<dbReference type="eggNOG" id="COG2834">
    <property type="taxonomic scope" value="Bacteria"/>
</dbReference>
<proteinExistence type="inferred from homology"/>
<evidence type="ECO:0000256" key="2">
    <source>
        <dbReference type="ARBA" id="ARBA00007615"/>
    </source>
</evidence>
<comment type="subcellular location">
    <subcellularLocation>
        <location evidence="1 10">Periplasm</location>
    </subcellularLocation>
</comment>
<dbReference type="InterPro" id="IPR029046">
    <property type="entry name" value="LolA/LolB/LppX"/>
</dbReference>
<dbReference type="Pfam" id="PF03548">
    <property type="entry name" value="LolA"/>
    <property type="match status" value="1"/>
</dbReference>
<keyword evidence="5 10" id="KW-0813">Transport</keyword>
<evidence type="ECO:0000256" key="6">
    <source>
        <dbReference type="ARBA" id="ARBA00022729"/>
    </source>
</evidence>
<keyword evidence="11" id="KW-0030">Aminoacyl-tRNA synthetase</keyword>
<dbReference type="GO" id="GO:0030288">
    <property type="term" value="C:outer membrane-bounded periplasmic space"/>
    <property type="evidence" value="ECO:0007669"/>
    <property type="project" value="TreeGrafter"/>
</dbReference>
<dbReference type="GO" id="GO:0042953">
    <property type="term" value="P:lipoprotein transport"/>
    <property type="evidence" value="ECO:0007669"/>
    <property type="project" value="InterPro"/>
</dbReference>
<keyword evidence="8 10" id="KW-0653">Protein transport</keyword>
<organism evidence="11 12">
    <name type="scientific">Candidatus Photodesmus blepharonis</name>
    <dbReference type="NCBI Taxonomy" id="1179155"/>
    <lineage>
        <taxon>Bacteria</taxon>
        <taxon>Pseudomonadati</taxon>
        <taxon>Pseudomonadota</taxon>
        <taxon>Gammaproteobacteria</taxon>
        <taxon>Vibrionales</taxon>
        <taxon>Vibrionaceae</taxon>
        <taxon>Candidatus Photodesmus</taxon>
    </lineage>
</organism>
<evidence type="ECO:0000256" key="5">
    <source>
        <dbReference type="ARBA" id="ARBA00022448"/>
    </source>
</evidence>
<dbReference type="GO" id="GO:0004812">
    <property type="term" value="F:aminoacyl-tRNA ligase activity"/>
    <property type="evidence" value="ECO:0007669"/>
    <property type="project" value="UniProtKB-KW"/>
</dbReference>
<gene>
    <name evidence="11" type="primary">serS</name>
    <name evidence="10" type="synonym">lolA</name>
    <name evidence="11" type="ORF">CF67_07015</name>
</gene>
<dbReference type="InterPro" id="IPR018323">
    <property type="entry name" value="OM_lipoprot_carrier_LolA_Pbac"/>
</dbReference>
<evidence type="ECO:0000256" key="3">
    <source>
        <dbReference type="ARBA" id="ARBA00011245"/>
    </source>
</evidence>
<dbReference type="PANTHER" id="PTHR35869:SF1">
    <property type="entry name" value="OUTER-MEMBRANE LIPOPROTEIN CARRIER PROTEIN"/>
    <property type="match status" value="1"/>
</dbReference>
<dbReference type="Gene3D" id="2.50.20.10">
    <property type="entry name" value="Lipoprotein localisation LolA/LolB/LppX"/>
    <property type="match status" value="1"/>
</dbReference>
<keyword evidence="6" id="KW-0732">Signal</keyword>
<dbReference type="GO" id="GO:0044874">
    <property type="term" value="P:lipoprotein localization to outer membrane"/>
    <property type="evidence" value="ECO:0007669"/>
    <property type="project" value="UniProtKB-UniRule"/>
</dbReference>
<keyword evidence="12" id="KW-1185">Reference proteome</keyword>
<comment type="caution">
    <text evidence="11">The sequence shown here is derived from an EMBL/GenBank/DDBJ whole genome shotgun (WGS) entry which is preliminary data.</text>
</comment>
<dbReference type="STRING" id="1179155.CF67_07015"/>